<dbReference type="SUPFAM" id="SSF52540">
    <property type="entry name" value="P-loop containing nucleoside triphosphate hydrolases"/>
    <property type="match status" value="1"/>
</dbReference>
<dbReference type="NCBIfam" id="NF010335">
    <property type="entry name" value="PRK13764.1"/>
    <property type="match status" value="1"/>
</dbReference>
<dbReference type="InterPro" id="IPR002716">
    <property type="entry name" value="PIN_dom"/>
</dbReference>
<keyword evidence="2" id="KW-0694">RNA-binding</keyword>
<dbReference type="Pfam" id="PF00013">
    <property type="entry name" value="KH_1"/>
    <property type="match status" value="1"/>
</dbReference>
<sequence>MDVEIETEYVVPDTSVVIDGRISRLAEEGYLEGKIVVIPRAVLSELEYQANRGRETGFAGLQELQELQRLAEEGIIEIEFAGERPGLEEIRLARSGEIDAMIREVAREYNATLITSDKVQAEVAKAEGLEVVYFEPITRVGETEIERMMPENAMSLHLKENVPPKAKVGRPGEWKLIELRPEPCTREELEKWAREVIEKAYTDEKSFVEIDRGGATVVQLRNLRISIARPPFSEGWEITAVRPVVKVSLDDYDLSEKLKERLRERAEGILVAGPPGSGKSTFCAALAEFYAEQGKIVKTMESPRDLQVGDEITQYAPLDGDMEKTADILLLVRPDYTIYDEVRKTKDFEVFADMRLAGVGMIGVVHATRPIDAIQRLIGRVELGVIPQVVDTVIFIEDGEIKKVYDVSLTVKVPTGMTEEDLARPVVEIRDFETGELEYEIYTYGEEVFVVPVKGEEEQETASERLAAEVVEREVRRFIGGRAPVDVEVKGSQATVYVPEHMVPMVIGKKGRNVEQIEHRTGLKITVKPLEERRGERPQPAGSPVPEGEGEVIEVESGERFPMRVVDDGEYIRLQLGDKFSGRPVKVFVGDEYVFTATVGSSGEVRVNKDTSVGQRLEEALHKGLKVRAQTIP</sequence>
<name>A0A832TI19_9EURY</name>
<dbReference type="AlphaFoldDB" id="A0A832TI19"/>
<dbReference type="RefSeq" id="WP_148679838.1">
    <property type="nucleotide sequence ID" value="NZ_DUJS01000005.1"/>
</dbReference>
<organism evidence="7 8">
    <name type="scientific">Methanopyrus kandleri</name>
    <dbReference type="NCBI Taxonomy" id="2320"/>
    <lineage>
        <taxon>Archaea</taxon>
        <taxon>Methanobacteriati</taxon>
        <taxon>Methanobacteriota</taxon>
        <taxon>Methanomada group</taxon>
        <taxon>Methanopyri</taxon>
        <taxon>Methanopyrales</taxon>
        <taxon>Methanopyraceae</taxon>
        <taxon>Methanopyrus</taxon>
    </lineage>
</organism>
<dbReference type="InterPro" id="IPR052041">
    <property type="entry name" value="Nucleic_acid_metab_PIN/TRAM"/>
</dbReference>
<proteinExistence type="inferred from homology"/>
<dbReference type="SMART" id="SM00382">
    <property type="entry name" value="AAA"/>
    <property type="match status" value="1"/>
</dbReference>
<dbReference type="CDD" id="cd00105">
    <property type="entry name" value="KH-I"/>
    <property type="match status" value="1"/>
</dbReference>
<comment type="similarity">
    <text evidence="1">In the N-terminal section; belongs to the PINc/VapC protein family.</text>
</comment>
<comment type="caution">
    <text evidence="7">The sequence shown here is derived from an EMBL/GenBank/DDBJ whole genome shotgun (WGS) entry which is preliminary data.</text>
</comment>
<dbReference type="PANTHER" id="PTHR11603:SF147">
    <property type="entry name" value="MEMBRANE PROTEIN"/>
    <property type="match status" value="1"/>
</dbReference>
<evidence type="ECO:0000313" key="7">
    <source>
        <dbReference type="EMBL" id="HII71009.1"/>
    </source>
</evidence>
<accession>A0A832TI19</accession>
<feature type="domain" description="PIN" evidence="6">
    <location>
        <begin position="8"/>
        <end position="122"/>
    </location>
</feature>
<dbReference type="InterPro" id="IPR001482">
    <property type="entry name" value="T2SS/T4SS_dom"/>
</dbReference>
<dbReference type="SUPFAM" id="SSF88723">
    <property type="entry name" value="PIN domain-like"/>
    <property type="match status" value="1"/>
</dbReference>
<dbReference type="PANTHER" id="PTHR11603">
    <property type="entry name" value="AAA FAMILY ATPASE"/>
    <property type="match status" value="1"/>
</dbReference>
<dbReference type="GeneID" id="1478131"/>
<dbReference type="SMART" id="SM00322">
    <property type="entry name" value="KH"/>
    <property type="match status" value="1"/>
</dbReference>
<protein>
    <submittedName>
        <fullName evidence="7">Flp pilus assembly complex ATPase component TadA</fullName>
    </submittedName>
</protein>
<dbReference type="CDD" id="cd09878">
    <property type="entry name" value="PIN_VapC_VirB11L-ATPase-like"/>
    <property type="match status" value="1"/>
</dbReference>
<dbReference type="EMBL" id="DUJS01000005">
    <property type="protein sequence ID" value="HII71009.1"/>
    <property type="molecule type" value="Genomic_DNA"/>
</dbReference>
<feature type="domain" description="K Homology" evidence="4">
    <location>
        <begin position="490"/>
        <end position="577"/>
    </location>
</feature>
<dbReference type="PROSITE" id="PS50084">
    <property type="entry name" value="KH_TYPE_1"/>
    <property type="match status" value="1"/>
</dbReference>
<feature type="domain" description="AAA+ ATPase" evidence="5">
    <location>
        <begin position="265"/>
        <end position="390"/>
    </location>
</feature>
<dbReference type="Proteomes" id="UP000619545">
    <property type="component" value="Unassembled WGS sequence"/>
</dbReference>
<gene>
    <name evidence="7" type="primary">tadA</name>
    <name evidence="7" type="ORF">HA336_07255</name>
</gene>
<evidence type="ECO:0000256" key="1">
    <source>
        <dbReference type="ARBA" id="ARBA00046345"/>
    </source>
</evidence>
<dbReference type="SMART" id="SM00670">
    <property type="entry name" value="PINc"/>
    <property type="match status" value="1"/>
</dbReference>
<dbReference type="Gene3D" id="3.40.50.300">
    <property type="entry name" value="P-loop containing nucleotide triphosphate hydrolases"/>
    <property type="match status" value="1"/>
</dbReference>
<feature type="region of interest" description="Disordered" evidence="3">
    <location>
        <begin position="530"/>
        <end position="550"/>
    </location>
</feature>
<evidence type="ECO:0000259" key="6">
    <source>
        <dbReference type="SMART" id="SM00670"/>
    </source>
</evidence>
<dbReference type="InterPro" id="IPR004088">
    <property type="entry name" value="KH_dom_type_1"/>
</dbReference>
<evidence type="ECO:0000256" key="2">
    <source>
        <dbReference type="PROSITE-ProRule" id="PRU00117"/>
    </source>
</evidence>
<dbReference type="GO" id="GO:0003723">
    <property type="term" value="F:RNA binding"/>
    <property type="evidence" value="ECO:0007669"/>
    <property type="project" value="UniProtKB-UniRule"/>
</dbReference>
<dbReference type="Pfam" id="PF00437">
    <property type="entry name" value="T2SSE"/>
    <property type="match status" value="1"/>
</dbReference>
<evidence type="ECO:0000259" key="5">
    <source>
        <dbReference type="SMART" id="SM00382"/>
    </source>
</evidence>
<evidence type="ECO:0000259" key="4">
    <source>
        <dbReference type="SMART" id="SM00322"/>
    </source>
</evidence>
<dbReference type="InterPro" id="IPR036612">
    <property type="entry name" value="KH_dom_type_1_sf"/>
</dbReference>
<dbReference type="InterPro" id="IPR004087">
    <property type="entry name" value="KH_dom"/>
</dbReference>
<dbReference type="Pfam" id="PF01850">
    <property type="entry name" value="PIN"/>
    <property type="match status" value="1"/>
</dbReference>
<dbReference type="SUPFAM" id="SSF54814">
    <property type="entry name" value="Prokaryotic type KH domain (KH-domain type II)"/>
    <property type="match status" value="1"/>
</dbReference>
<reference evidence="7" key="1">
    <citation type="journal article" date="2020" name="bioRxiv">
        <title>A rank-normalized archaeal taxonomy based on genome phylogeny resolves widespread incomplete and uneven classifications.</title>
        <authorList>
            <person name="Rinke C."/>
            <person name="Chuvochina M."/>
            <person name="Mussig A.J."/>
            <person name="Chaumeil P.-A."/>
            <person name="Waite D.W."/>
            <person name="Whitman W.B."/>
            <person name="Parks D.H."/>
            <person name="Hugenholtz P."/>
        </authorList>
    </citation>
    <scope>NUCLEOTIDE SEQUENCE</scope>
    <source>
        <strain evidence="7">UBA8853</strain>
    </source>
</reference>
<dbReference type="InterPro" id="IPR029060">
    <property type="entry name" value="PIN-like_dom_sf"/>
</dbReference>
<dbReference type="InterPro" id="IPR009019">
    <property type="entry name" value="KH_sf_prok-type"/>
</dbReference>
<dbReference type="Gene3D" id="3.40.50.1010">
    <property type="entry name" value="5'-nuclease"/>
    <property type="match status" value="1"/>
</dbReference>
<dbReference type="Gene3D" id="3.30.1370.10">
    <property type="entry name" value="K Homology domain, type 1"/>
    <property type="match status" value="1"/>
</dbReference>
<evidence type="ECO:0000256" key="3">
    <source>
        <dbReference type="SAM" id="MobiDB-lite"/>
    </source>
</evidence>
<dbReference type="InterPro" id="IPR003593">
    <property type="entry name" value="AAA+_ATPase"/>
</dbReference>
<dbReference type="InterPro" id="IPR027417">
    <property type="entry name" value="P-loop_NTPase"/>
</dbReference>
<evidence type="ECO:0000313" key="8">
    <source>
        <dbReference type="Proteomes" id="UP000619545"/>
    </source>
</evidence>